<dbReference type="Proteomes" id="UP001165060">
    <property type="component" value="Unassembled WGS sequence"/>
</dbReference>
<evidence type="ECO:0000313" key="2">
    <source>
        <dbReference type="Proteomes" id="UP001165060"/>
    </source>
</evidence>
<evidence type="ECO:0000313" key="1">
    <source>
        <dbReference type="EMBL" id="GMI21383.1"/>
    </source>
</evidence>
<sequence length="187" mass="20591">MTPSKIALLLERSFVAACKSLASGYVDELKLFIVSSKAGYERGLTIPQLKMELKECPSESAGRPLAQEEVDLRAVWMSLVYLTLENVRHPASGGVGEAGAAVEAEIRKQYTTFVYDVVNAHKQGFTLQTLKLEELARSDPEDKPRTQLETAILSQCMRLVMLTLTVLEEEKLAGDETLPPKPPIKGT</sequence>
<accession>A0ABQ6M813</accession>
<dbReference type="EMBL" id="BRYB01000046">
    <property type="protein sequence ID" value="GMI21383.1"/>
    <property type="molecule type" value="Genomic_DNA"/>
</dbReference>
<reference evidence="1 2" key="1">
    <citation type="journal article" date="2023" name="Commun. Biol.">
        <title>Genome analysis of Parmales, the sister group of diatoms, reveals the evolutionary specialization of diatoms from phago-mixotrophs to photoautotrophs.</title>
        <authorList>
            <person name="Ban H."/>
            <person name="Sato S."/>
            <person name="Yoshikawa S."/>
            <person name="Yamada K."/>
            <person name="Nakamura Y."/>
            <person name="Ichinomiya M."/>
            <person name="Sato N."/>
            <person name="Blanc-Mathieu R."/>
            <person name="Endo H."/>
            <person name="Kuwata A."/>
            <person name="Ogata H."/>
        </authorList>
    </citation>
    <scope>NUCLEOTIDE SEQUENCE [LARGE SCALE GENOMIC DNA]</scope>
</reference>
<keyword evidence="2" id="KW-1185">Reference proteome</keyword>
<proteinExistence type="predicted"/>
<name>A0ABQ6M813_9STRA</name>
<gene>
    <name evidence="1" type="ORF">TeGR_g4874</name>
</gene>
<protein>
    <submittedName>
        <fullName evidence="1">Uncharacterized protein</fullName>
    </submittedName>
</protein>
<comment type="caution">
    <text evidence="1">The sequence shown here is derived from an EMBL/GenBank/DDBJ whole genome shotgun (WGS) entry which is preliminary data.</text>
</comment>
<organism evidence="1 2">
    <name type="scientific">Tetraparma gracilis</name>
    <dbReference type="NCBI Taxonomy" id="2962635"/>
    <lineage>
        <taxon>Eukaryota</taxon>
        <taxon>Sar</taxon>
        <taxon>Stramenopiles</taxon>
        <taxon>Ochrophyta</taxon>
        <taxon>Bolidophyceae</taxon>
        <taxon>Parmales</taxon>
        <taxon>Triparmaceae</taxon>
        <taxon>Tetraparma</taxon>
    </lineage>
</organism>